<evidence type="ECO:0000313" key="1">
    <source>
        <dbReference type="EMBL" id="KAI4310494.1"/>
    </source>
</evidence>
<protein>
    <submittedName>
        <fullName evidence="1">Uncharacterized protein</fullName>
    </submittedName>
</protein>
<organism evidence="1 2">
    <name type="scientific">Melastoma candidum</name>
    <dbReference type="NCBI Taxonomy" id="119954"/>
    <lineage>
        <taxon>Eukaryota</taxon>
        <taxon>Viridiplantae</taxon>
        <taxon>Streptophyta</taxon>
        <taxon>Embryophyta</taxon>
        <taxon>Tracheophyta</taxon>
        <taxon>Spermatophyta</taxon>
        <taxon>Magnoliopsida</taxon>
        <taxon>eudicotyledons</taxon>
        <taxon>Gunneridae</taxon>
        <taxon>Pentapetalae</taxon>
        <taxon>rosids</taxon>
        <taxon>malvids</taxon>
        <taxon>Myrtales</taxon>
        <taxon>Melastomataceae</taxon>
        <taxon>Melastomatoideae</taxon>
        <taxon>Melastomateae</taxon>
        <taxon>Melastoma</taxon>
    </lineage>
</organism>
<sequence>MMEPRRPEEEVEPRAVVCIGDIHGHIKKLNNLWSNLQAAIPNRVFSTALIIFLGDYCDRGPSTHFVIEFLSSLRSLYPRQTHVFLSGNHDFAFAAFLGVLPRPVGGYEFAEGWKEFEENKEREGWYDGEGYGEMHVQGRRWAGKITVEDNLAKGTVYLGSIYDAGPTFESYGVEHGSADLVKVVPEEHKKFLADLVWVHEEDDVCIETPDGIKHCRLIAVHAGLEKGKDVEEQLKILKDRDTRVPKIAQLSGRKNVWDIPEELTEPPTIVVSGHHGKLHIEGLRLIIDEGGGLEQNPISAIVLPSMKIIRDTDAIPSSNPKPL</sequence>
<reference evidence="2" key="1">
    <citation type="journal article" date="2023" name="Front. Plant Sci.">
        <title>Chromosomal-level genome assembly of Melastoma candidum provides insights into trichome evolution.</title>
        <authorList>
            <person name="Zhong Y."/>
            <person name="Wu W."/>
            <person name="Sun C."/>
            <person name="Zou P."/>
            <person name="Liu Y."/>
            <person name="Dai S."/>
            <person name="Zhou R."/>
        </authorList>
    </citation>
    <scope>NUCLEOTIDE SEQUENCE [LARGE SCALE GENOMIC DNA]</scope>
</reference>
<dbReference type="Proteomes" id="UP001057402">
    <property type="component" value="Chromosome 11"/>
</dbReference>
<dbReference type="EMBL" id="CM042890">
    <property type="protein sequence ID" value="KAI4310494.1"/>
    <property type="molecule type" value="Genomic_DNA"/>
</dbReference>
<keyword evidence="2" id="KW-1185">Reference proteome</keyword>
<evidence type="ECO:0000313" key="2">
    <source>
        <dbReference type="Proteomes" id="UP001057402"/>
    </source>
</evidence>
<comment type="caution">
    <text evidence="1">The sequence shown here is derived from an EMBL/GenBank/DDBJ whole genome shotgun (WGS) entry which is preliminary data.</text>
</comment>
<gene>
    <name evidence="1" type="ORF">MLD38_035468</name>
</gene>
<proteinExistence type="predicted"/>
<accession>A0ACB9LGR8</accession>
<name>A0ACB9LGR8_9MYRT</name>